<sequence length="138" mass="15560">MNKGVIVIETSDIVFYRQSNFTISLSLIDTTDARSGTYVMIIDAEGINHFKVPSSKAGNDIRYVHIPSTASSNRIICSVYIQDRENGSYPLVGTICVHYHPSSGHIEITEIKISPNSLLRLEVDRIDNTRFNFLLRKK</sequence>
<evidence type="ECO:0000313" key="2">
    <source>
        <dbReference type="EMBL" id="REF27360.1"/>
    </source>
</evidence>
<gene>
    <name evidence="2" type="ORF">BDD26_2131</name>
</gene>
<evidence type="ECO:0000313" key="3">
    <source>
        <dbReference type="Proteomes" id="UP000256294"/>
    </source>
</evidence>
<reference evidence="2 3" key="1">
    <citation type="submission" date="2018-08" db="EMBL/GenBank/DDBJ databases">
        <title>Genomic Encyclopedia of Archaeal and Bacterial Type Strains, Phase II (KMG-II): from individual species to whole genera.</title>
        <authorList>
            <person name="Goeker M."/>
        </authorList>
    </citation>
    <scope>NUCLEOTIDE SEQUENCE [LARGE SCALE GENOMIC DNA]</scope>
    <source>
        <strain evidence="2 3">DSM 17905</strain>
    </source>
</reference>
<dbReference type="Pfam" id="PF14564">
    <property type="entry name" value="Membrane_bind"/>
    <property type="match status" value="1"/>
</dbReference>
<dbReference type="InterPro" id="IPR038423">
    <property type="entry name" value="CAD_C_sf"/>
</dbReference>
<protein>
    <submittedName>
        <fullName evidence="2">Ig-like putative adhesion protein</fullName>
    </submittedName>
</protein>
<dbReference type="Proteomes" id="UP000256294">
    <property type="component" value="Unassembled WGS sequence"/>
</dbReference>
<dbReference type="RefSeq" id="WP_038269914.1">
    <property type="nucleotide sequence ID" value="NZ_QTUB01000001.1"/>
</dbReference>
<organism evidence="2 3">
    <name type="scientific">Xenorhabdus cabanillasii</name>
    <dbReference type="NCBI Taxonomy" id="351673"/>
    <lineage>
        <taxon>Bacteria</taxon>
        <taxon>Pseudomonadati</taxon>
        <taxon>Pseudomonadota</taxon>
        <taxon>Gammaproteobacteria</taxon>
        <taxon>Enterobacterales</taxon>
        <taxon>Morganellaceae</taxon>
        <taxon>Xenorhabdus</taxon>
    </lineage>
</organism>
<keyword evidence="3" id="KW-1185">Reference proteome</keyword>
<accession>A0A3D9UHE9</accession>
<evidence type="ECO:0000259" key="1">
    <source>
        <dbReference type="Pfam" id="PF14564"/>
    </source>
</evidence>
<dbReference type="EMBL" id="QTUB01000001">
    <property type="protein sequence ID" value="REF27360.1"/>
    <property type="molecule type" value="Genomic_DNA"/>
</dbReference>
<name>A0A3D9UHE9_9GAMM</name>
<dbReference type="InterPro" id="IPR029283">
    <property type="entry name" value="Membrane-bd"/>
</dbReference>
<comment type="caution">
    <text evidence="2">The sequence shown here is derived from an EMBL/GenBank/DDBJ whole genome shotgun (WGS) entry which is preliminary data.</text>
</comment>
<dbReference type="Gene3D" id="2.60.40.1720">
    <property type="entry name" value="Calcium-dependent cell adhesion molecule-1"/>
    <property type="match status" value="1"/>
</dbReference>
<feature type="domain" description="Calcium-dependent cell adhesion molecule 1 membrane-binding" evidence="1">
    <location>
        <begin position="23"/>
        <end position="135"/>
    </location>
</feature>
<proteinExistence type="predicted"/>
<dbReference type="AlphaFoldDB" id="A0A3D9UHE9"/>